<dbReference type="PRINTS" id="PR00069">
    <property type="entry name" value="ALDKETRDTASE"/>
</dbReference>
<dbReference type="GeneID" id="64573967"/>
<evidence type="ECO:0000256" key="5">
    <source>
        <dbReference type="ARBA" id="ARBA00051098"/>
    </source>
</evidence>
<dbReference type="SUPFAM" id="SSF51430">
    <property type="entry name" value="NAD(P)-linked oxidoreductase"/>
    <property type="match status" value="1"/>
</dbReference>
<evidence type="ECO:0000259" key="10">
    <source>
        <dbReference type="Pfam" id="PF00248"/>
    </source>
</evidence>
<dbReference type="GO" id="GO:0047011">
    <property type="term" value="F:2-dehydropantolactone reductase (A-specific) activity"/>
    <property type="evidence" value="ECO:0007669"/>
    <property type="project" value="UniProtKB-ARBA"/>
</dbReference>
<evidence type="ECO:0000256" key="1">
    <source>
        <dbReference type="ARBA" id="ARBA00007905"/>
    </source>
</evidence>
<name>A0A871R7N4_DEKBR</name>
<evidence type="ECO:0000256" key="8">
    <source>
        <dbReference type="ARBA" id="ARBA00081322"/>
    </source>
</evidence>
<dbReference type="InterPro" id="IPR023210">
    <property type="entry name" value="NADP_OxRdtase_dom"/>
</dbReference>
<dbReference type="GO" id="GO:0016652">
    <property type="term" value="F:oxidoreductase activity, acting on NAD(P)H as acceptor"/>
    <property type="evidence" value="ECO:0007669"/>
    <property type="project" value="InterPro"/>
</dbReference>
<evidence type="ECO:0000256" key="3">
    <source>
        <dbReference type="ARBA" id="ARBA00023002"/>
    </source>
</evidence>
<keyword evidence="9" id="KW-0732">Signal</keyword>
<gene>
    <name evidence="11" type="ORF">BRETT_002043</name>
</gene>
<dbReference type="InterPro" id="IPR036812">
    <property type="entry name" value="NAD(P)_OxRdtase_dom_sf"/>
</dbReference>
<dbReference type="Gene3D" id="3.20.20.100">
    <property type="entry name" value="NADP-dependent oxidoreductase domain"/>
    <property type="match status" value="1"/>
</dbReference>
<evidence type="ECO:0000256" key="9">
    <source>
        <dbReference type="SAM" id="SignalP"/>
    </source>
</evidence>
<feature type="signal peptide" evidence="9">
    <location>
        <begin position="1"/>
        <end position="20"/>
    </location>
</feature>
<feature type="chain" id="PRO_5034013427" description="2-dehydropantolactone reductase" evidence="9">
    <location>
        <begin position="21"/>
        <end position="372"/>
    </location>
</feature>
<reference evidence="11" key="1">
    <citation type="submission" date="2020-10" db="EMBL/GenBank/DDBJ databases">
        <authorList>
            <person name="Palmer J.M."/>
        </authorList>
    </citation>
    <scope>NUCLEOTIDE SEQUENCE</scope>
    <source>
        <strain evidence="11">UCD 2041</strain>
    </source>
</reference>
<dbReference type="CDD" id="cd19120">
    <property type="entry name" value="AKR_AKR3C2-3"/>
    <property type="match status" value="1"/>
</dbReference>
<organism evidence="11 12">
    <name type="scientific">Dekkera bruxellensis</name>
    <name type="common">Brettanomyces custersii</name>
    <dbReference type="NCBI Taxonomy" id="5007"/>
    <lineage>
        <taxon>Eukaryota</taxon>
        <taxon>Fungi</taxon>
        <taxon>Dikarya</taxon>
        <taxon>Ascomycota</taxon>
        <taxon>Saccharomycotina</taxon>
        <taxon>Pichiomycetes</taxon>
        <taxon>Pichiales</taxon>
        <taxon>Pichiaceae</taxon>
        <taxon>Brettanomyces</taxon>
    </lineage>
</organism>
<evidence type="ECO:0000256" key="6">
    <source>
        <dbReference type="ARBA" id="ARBA00066965"/>
    </source>
</evidence>
<dbReference type="InterPro" id="IPR044494">
    <property type="entry name" value="AKR3C2/3"/>
</dbReference>
<dbReference type="AlphaFoldDB" id="A0A871R7N4"/>
<comment type="catalytic activity">
    <reaction evidence="5">
        <text>isatin + NADPH + H(+) = 3-hydroxyindolin-2-one + NADP(+)</text>
        <dbReference type="Rhea" id="RHEA:68608"/>
        <dbReference type="ChEBI" id="CHEBI:15378"/>
        <dbReference type="ChEBI" id="CHEBI:27539"/>
        <dbReference type="ChEBI" id="CHEBI:28536"/>
        <dbReference type="ChEBI" id="CHEBI:57783"/>
        <dbReference type="ChEBI" id="CHEBI:58349"/>
    </reaction>
</comment>
<evidence type="ECO:0000256" key="2">
    <source>
        <dbReference type="ARBA" id="ARBA00022857"/>
    </source>
</evidence>
<feature type="domain" description="NADP-dependent oxidoreductase" evidence="10">
    <location>
        <begin position="99"/>
        <end position="354"/>
    </location>
</feature>
<dbReference type="EC" id="1.1.1.358" evidence="6"/>
<evidence type="ECO:0000313" key="12">
    <source>
        <dbReference type="Proteomes" id="UP000663131"/>
    </source>
</evidence>
<evidence type="ECO:0000256" key="7">
    <source>
        <dbReference type="ARBA" id="ARBA00079693"/>
    </source>
</evidence>
<dbReference type="OrthoDB" id="416253at2759"/>
<accession>A0A871R7N4</accession>
<evidence type="ECO:0000313" key="11">
    <source>
        <dbReference type="EMBL" id="QOU21879.1"/>
    </source>
</evidence>
<dbReference type="GO" id="GO:0042180">
    <property type="term" value="P:ketone metabolic process"/>
    <property type="evidence" value="ECO:0007669"/>
    <property type="project" value="UniProtKB-ARBA"/>
</dbReference>
<dbReference type="InterPro" id="IPR020471">
    <property type="entry name" value="AKR"/>
</dbReference>
<keyword evidence="2" id="KW-0521">NADP</keyword>
<dbReference type="KEGG" id="bbrx:BRETT_002043"/>
<evidence type="ECO:0000256" key="4">
    <source>
        <dbReference type="ARBA" id="ARBA00050878"/>
    </source>
</evidence>
<dbReference type="FunFam" id="3.20.20.100:FF:000002">
    <property type="entry name" value="2,5-diketo-D-gluconic acid reductase A"/>
    <property type="match status" value="1"/>
</dbReference>
<comment type="catalytic activity">
    <reaction evidence="4">
        <text>(R)-pantolactone + NADP(+) = 2-dehydropantolactone + NADPH + H(+)</text>
        <dbReference type="Rhea" id="RHEA:18981"/>
        <dbReference type="ChEBI" id="CHEBI:15378"/>
        <dbReference type="ChEBI" id="CHEBI:16719"/>
        <dbReference type="ChEBI" id="CHEBI:18395"/>
        <dbReference type="ChEBI" id="CHEBI:57783"/>
        <dbReference type="ChEBI" id="CHEBI:58349"/>
        <dbReference type="EC" id="1.1.1.358"/>
    </reaction>
</comment>
<keyword evidence="3" id="KW-0560">Oxidoreductase</keyword>
<comment type="similarity">
    <text evidence="1">Belongs to the aldo/keto reductase family.</text>
</comment>
<protein>
    <recommendedName>
        <fullName evidence="7">2-dehydropantolactone reductase</fullName>
        <ecNumber evidence="6">1.1.1.358</ecNumber>
    </recommendedName>
    <alternativeName>
        <fullName evidence="7">2-dehydropantolactone reductase</fullName>
    </alternativeName>
    <alternativeName>
        <fullName evidence="8">Ketopantoyl-lactone reductase</fullName>
    </alternativeName>
</protein>
<sequence>MKKIFVLFFLGSLLLAVTQGNCGLICGGKNTMEYIKDLLLPLKNSFFTNRSSKINSAMRNIPTFTLPHTGDKIPAVAFGSGSKHRLRKWSDPKLSKDTVDEPIVKIIMDALKAGFNHLDTAESYLTRIEIGEALKRSGVDRSKLWITDKYNQGWILDDGQVLRSGSPSGPYESLKKGLKVMGLKYVDLFLIHGPYFSPQTCDITLEEAWKQMERIQKEGLAHNIGVSNFNASRLKKLYEIADVKPQVDQVEYHLYEQEPDLIEFCKDHDIFVEAYTPLTPMFASKVGENRPLNPIIDKLCHKYHVEPNQLLLRWVYQSGVLPITTSSKLSRMTETFKIFDFELEKADFDLLQKVGKSFHYRHYFHNIFENDH</sequence>
<dbReference type="Pfam" id="PF00248">
    <property type="entry name" value="Aldo_ket_red"/>
    <property type="match status" value="1"/>
</dbReference>
<dbReference type="PANTHER" id="PTHR43827:SF3">
    <property type="entry name" value="NADP-DEPENDENT OXIDOREDUCTASE DOMAIN-CONTAINING PROTEIN"/>
    <property type="match status" value="1"/>
</dbReference>
<dbReference type="EMBL" id="CP063137">
    <property type="protein sequence ID" value="QOU21879.1"/>
    <property type="molecule type" value="Genomic_DNA"/>
</dbReference>
<dbReference type="RefSeq" id="XP_041138372.1">
    <property type="nucleotide sequence ID" value="XM_041280581.1"/>
</dbReference>
<dbReference type="PANTHER" id="PTHR43827">
    <property type="entry name" value="2,5-DIKETO-D-GLUCONIC ACID REDUCTASE"/>
    <property type="match status" value="1"/>
</dbReference>
<reference evidence="11" key="2">
    <citation type="journal article" name="BMC Genomics">
        <title>New genome assemblies reveal patterns of domestication and adaptation across Brettanomyces (Dekkera) species.</title>
        <authorList>
            <person name="Roach M.J."/>
            <person name="Borneman A.R."/>
        </authorList>
    </citation>
    <scope>NUCLEOTIDE SEQUENCE</scope>
    <source>
        <strain evidence="11">UCD 2041</strain>
    </source>
</reference>
<proteinExistence type="inferred from homology"/>
<dbReference type="Proteomes" id="UP000663131">
    <property type="component" value="Chromosome 9"/>
</dbReference>